<gene>
    <name evidence="2" type="ORF">RhiirC2_736342</name>
</gene>
<sequence length="115" mass="12689">MIDVVHSVNLDQRLDFPHDQYFPNNTPATIATTTPVQASFGFDLPDQDININNSPQSNVSTSQQQNSRQYNDMTATAFSNQHQYSHDSSVQQTSILPSPPFVEPSGNYIAISSAT</sequence>
<protein>
    <submittedName>
        <fullName evidence="2">Uncharacterized protein</fullName>
    </submittedName>
</protein>
<dbReference type="Proteomes" id="UP000233469">
    <property type="component" value="Unassembled WGS sequence"/>
</dbReference>
<evidence type="ECO:0000256" key="1">
    <source>
        <dbReference type="SAM" id="MobiDB-lite"/>
    </source>
</evidence>
<dbReference type="OrthoDB" id="8922241at2759"/>
<reference evidence="2 3" key="1">
    <citation type="submission" date="2016-04" db="EMBL/GenBank/DDBJ databases">
        <title>Genome analyses suggest a sexual origin of heterokaryosis in a supposedly ancient asexual fungus.</title>
        <authorList>
            <person name="Ropars J."/>
            <person name="Sedzielewska K."/>
            <person name="Noel J."/>
            <person name="Charron P."/>
            <person name="Farinelli L."/>
            <person name="Marton T."/>
            <person name="Kruger M."/>
            <person name="Pelin A."/>
            <person name="Brachmann A."/>
            <person name="Corradi N."/>
        </authorList>
    </citation>
    <scope>NUCLEOTIDE SEQUENCE [LARGE SCALE GENOMIC DNA]</scope>
    <source>
        <strain evidence="2 3">C2</strain>
    </source>
</reference>
<evidence type="ECO:0000313" key="3">
    <source>
        <dbReference type="Proteomes" id="UP000233469"/>
    </source>
</evidence>
<feature type="compositionally biased region" description="Polar residues" evidence="1">
    <location>
        <begin position="70"/>
        <end position="96"/>
    </location>
</feature>
<name>A0A2I1E0N5_9GLOM</name>
<organism evidence="2 3">
    <name type="scientific">Rhizophagus irregularis</name>
    <dbReference type="NCBI Taxonomy" id="588596"/>
    <lineage>
        <taxon>Eukaryota</taxon>
        <taxon>Fungi</taxon>
        <taxon>Fungi incertae sedis</taxon>
        <taxon>Mucoromycota</taxon>
        <taxon>Glomeromycotina</taxon>
        <taxon>Glomeromycetes</taxon>
        <taxon>Glomerales</taxon>
        <taxon>Glomeraceae</taxon>
        <taxon>Rhizophagus</taxon>
    </lineage>
</organism>
<feature type="non-terminal residue" evidence="2">
    <location>
        <position position="115"/>
    </location>
</feature>
<accession>A0A2I1E0N5</accession>
<dbReference type="VEuPathDB" id="FungiDB:FUN_010570"/>
<proteinExistence type="predicted"/>
<reference evidence="2 3" key="2">
    <citation type="submission" date="2017-10" db="EMBL/GenBank/DDBJ databases">
        <title>Extensive intraspecific genome diversity in a model arbuscular mycorrhizal fungus.</title>
        <authorList>
            <person name="Chen E.C.H."/>
            <person name="Morin E."/>
            <person name="Baudet D."/>
            <person name="Noel J."/>
            <person name="Ndikumana S."/>
            <person name="Charron P."/>
            <person name="St-Onge C."/>
            <person name="Giorgi J."/>
            <person name="Grigoriev I.V."/>
            <person name="Roux C."/>
            <person name="Martin F.M."/>
            <person name="Corradi N."/>
        </authorList>
    </citation>
    <scope>NUCLEOTIDE SEQUENCE [LARGE SCALE GENOMIC DNA]</scope>
    <source>
        <strain evidence="2 3">C2</strain>
    </source>
</reference>
<feature type="compositionally biased region" description="Low complexity" evidence="1">
    <location>
        <begin position="52"/>
        <end position="69"/>
    </location>
</feature>
<comment type="caution">
    <text evidence="2">The sequence shown here is derived from an EMBL/GenBank/DDBJ whole genome shotgun (WGS) entry which is preliminary data.</text>
</comment>
<dbReference type="EMBL" id="LLXL01000236">
    <property type="protein sequence ID" value="PKK75562.1"/>
    <property type="molecule type" value="Genomic_DNA"/>
</dbReference>
<dbReference type="VEuPathDB" id="FungiDB:RhiirA1_360825"/>
<evidence type="ECO:0000313" key="2">
    <source>
        <dbReference type="EMBL" id="PKK75562.1"/>
    </source>
</evidence>
<feature type="region of interest" description="Disordered" evidence="1">
    <location>
        <begin position="45"/>
        <end position="102"/>
    </location>
</feature>
<dbReference type="VEuPathDB" id="FungiDB:RhiirFUN_015853"/>
<dbReference type="AlphaFoldDB" id="A0A2I1E0N5"/>